<evidence type="ECO:0000313" key="2">
    <source>
        <dbReference type="Proteomes" id="UP000018211"/>
    </source>
</evidence>
<protein>
    <recommendedName>
        <fullName evidence="3">SGNH hydrolase-type esterase domain-containing protein</fullName>
    </recommendedName>
</protein>
<dbReference type="Gene3D" id="3.40.50.1110">
    <property type="entry name" value="SGNH hydrolase"/>
    <property type="match status" value="1"/>
</dbReference>
<comment type="caution">
    <text evidence="1">The sequence shown here is derived from an EMBL/GenBank/DDBJ whole genome shotgun (WGS) entry which is preliminary data.</text>
</comment>
<name>A0AAV2VTH0_9VIBR</name>
<accession>A0AAV2VTH0</accession>
<evidence type="ECO:0008006" key="3">
    <source>
        <dbReference type="Google" id="ProtNLM"/>
    </source>
</evidence>
<gene>
    <name evidence="1" type="ORF">VIBNISOn1_340053</name>
</gene>
<dbReference type="Proteomes" id="UP000018211">
    <property type="component" value="Unassembled WGS sequence"/>
</dbReference>
<dbReference type="InterPro" id="IPR036514">
    <property type="entry name" value="SGNH_hydro_sf"/>
</dbReference>
<evidence type="ECO:0000313" key="1">
    <source>
        <dbReference type="EMBL" id="CCO47738.1"/>
    </source>
</evidence>
<dbReference type="SUPFAM" id="SSF52266">
    <property type="entry name" value="SGNH hydrolase"/>
    <property type="match status" value="1"/>
</dbReference>
<organism evidence="1 2">
    <name type="scientific">Vibrio nigripulchritudo SOn1</name>
    <dbReference type="NCBI Taxonomy" id="1238450"/>
    <lineage>
        <taxon>Bacteria</taxon>
        <taxon>Pseudomonadati</taxon>
        <taxon>Pseudomonadota</taxon>
        <taxon>Gammaproteobacteria</taxon>
        <taxon>Vibrionales</taxon>
        <taxon>Vibrionaceae</taxon>
        <taxon>Vibrio</taxon>
    </lineage>
</organism>
<dbReference type="AlphaFoldDB" id="A0AAV2VTH0"/>
<reference evidence="1 2" key="1">
    <citation type="journal article" date="2013" name="ISME J.">
        <title>Comparative genomics of pathogenic lineages of Vibrio nigripulchritudo identifies virulence-associated traits.</title>
        <authorList>
            <person name="Goudenege D."/>
            <person name="Labreuche Y."/>
            <person name="Krin E."/>
            <person name="Ansquer D."/>
            <person name="Mangenot S."/>
            <person name="Calteau A."/>
            <person name="Medigue C."/>
            <person name="Mazel D."/>
            <person name="Polz M.F."/>
            <person name="Le Roux F."/>
        </authorList>
    </citation>
    <scope>NUCLEOTIDE SEQUENCE [LARGE SCALE GENOMIC DNA]</scope>
    <source>
        <strain evidence="1 2">SOn1</strain>
    </source>
</reference>
<proteinExistence type="predicted"/>
<sequence length="523" mass="57705">MRIAVIGDSVMWGQGIPRHLTYANQLVSWLRQNVNSGANVRDLHQPVTGDYKAHSGAIIGNDNEHHRRPSYDTNLPQPTYFGDLPASYPTITRQLTDIEQPETVDLLLMNGIANDVGFKSAATDFEKTVQKLDGLVDDRLIPFLVKARNQCPNALIIYTGYFPAVSPHSKFESVEQVLDVMEQAGSVLQEIANFRTGNRFADTIIEFAEALTPIDDILGWMGDGLTAPADQLDIIKLNAYLFYTAMELGAMRAANKVNQQLTASGKAPIWFVHPGLSASKAMFTRQPQVWGLRGDPLVTRERVKMCPKYQATLSFSASEGLELGQNLLTAVSCQKAHMLHPNKSGANQYFARLQSMMTDHHTFSLRKVMGQIAPNYRVRKATEELGIPFNGSLRNLIPHQTLNMLGATLTVQARSNAEKLVFNLHYGDRKFPLVVKSLVNQGAMKLYASEQVVLDTEARVPMKSVSKLHLRCATSGVNKVANVNLQVMINGATFSFDLEEANGTLSSTGTPLPFGLFSTPTQN</sequence>
<dbReference type="GO" id="GO:0016788">
    <property type="term" value="F:hydrolase activity, acting on ester bonds"/>
    <property type="evidence" value="ECO:0007669"/>
    <property type="project" value="UniProtKB-ARBA"/>
</dbReference>
<dbReference type="EMBL" id="CAOF01000125">
    <property type="protein sequence ID" value="CCO47738.1"/>
    <property type="molecule type" value="Genomic_DNA"/>
</dbReference>